<keyword evidence="4" id="KW-0808">Transferase</keyword>
<dbReference type="PANTHER" id="PTHR27005">
    <property type="entry name" value="WALL-ASSOCIATED RECEPTOR KINASE-LIKE 21"/>
    <property type="match status" value="1"/>
</dbReference>
<name>A0A5J5B6K4_9ASTE</name>
<comment type="caution">
    <text evidence="14">Lacks conserved residue(s) required for the propagation of feature annotation.</text>
</comment>
<feature type="binding site" evidence="15">
    <location>
        <position position="459"/>
    </location>
    <ligand>
        <name>ATP</name>
        <dbReference type="ChEBI" id="CHEBI:30616"/>
    </ligand>
</feature>
<dbReference type="CDD" id="cd00054">
    <property type="entry name" value="EGF_CA"/>
    <property type="match status" value="1"/>
</dbReference>
<dbReference type="SMART" id="SM00179">
    <property type="entry name" value="EGF_CA"/>
    <property type="match status" value="1"/>
</dbReference>
<reference evidence="20 21" key="1">
    <citation type="submission" date="2019-09" db="EMBL/GenBank/DDBJ databases">
        <title>A chromosome-level genome assembly of the Chinese tupelo Nyssa sinensis.</title>
        <authorList>
            <person name="Yang X."/>
            <person name="Kang M."/>
            <person name="Yang Y."/>
            <person name="Xiong H."/>
            <person name="Wang M."/>
            <person name="Zhang Z."/>
            <person name="Wang Z."/>
            <person name="Wu H."/>
            <person name="Ma T."/>
            <person name="Liu J."/>
            <person name="Xi Z."/>
        </authorList>
    </citation>
    <scope>NUCLEOTIDE SEQUENCE [LARGE SCALE GENOMIC DNA]</scope>
    <source>
        <strain evidence="20">J267</strain>
        <tissue evidence="20">Leaf</tissue>
    </source>
</reference>
<dbReference type="InterPro" id="IPR000152">
    <property type="entry name" value="EGF-type_Asp/Asn_hydroxyl_site"/>
</dbReference>
<feature type="region of interest" description="Disordered" evidence="16">
    <location>
        <begin position="703"/>
        <end position="728"/>
    </location>
</feature>
<dbReference type="EMBL" id="CM018038">
    <property type="protein sequence ID" value="KAA8538369.1"/>
    <property type="molecule type" value="Genomic_DNA"/>
</dbReference>
<keyword evidence="21" id="KW-1185">Reference proteome</keyword>
<organism evidence="20 21">
    <name type="scientific">Nyssa sinensis</name>
    <dbReference type="NCBI Taxonomy" id="561372"/>
    <lineage>
        <taxon>Eukaryota</taxon>
        <taxon>Viridiplantae</taxon>
        <taxon>Streptophyta</taxon>
        <taxon>Embryophyta</taxon>
        <taxon>Tracheophyta</taxon>
        <taxon>Spermatophyta</taxon>
        <taxon>Magnoliopsida</taxon>
        <taxon>eudicotyledons</taxon>
        <taxon>Gunneridae</taxon>
        <taxon>Pentapetalae</taxon>
        <taxon>asterids</taxon>
        <taxon>Cornales</taxon>
        <taxon>Nyssaceae</taxon>
        <taxon>Nyssa</taxon>
    </lineage>
</organism>
<keyword evidence="11" id="KW-0325">Glycoprotein</keyword>
<dbReference type="InterPro" id="IPR009030">
    <property type="entry name" value="Growth_fac_rcpt_cys_sf"/>
</dbReference>
<feature type="transmembrane region" description="Helical" evidence="17">
    <location>
        <begin position="356"/>
        <end position="379"/>
    </location>
</feature>
<comment type="catalytic activity">
    <reaction evidence="13">
        <text>L-threonyl-[protein] + ATP = O-phospho-L-threonyl-[protein] + ADP + H(+)</text>
        <dbReference type="Rhea" id="RHEA:46608"/>
        <dbReference type="Rhea" id="RHEA-COMP:11060"/>
        <dbReference type="Rhea" id="RHEA-COMP:11605"/>
        <dbReference type="ChEBI" id="CHEBI:15378"/>
        <dbReference type="ChEBI" id="CHEBI:30013"/>
        <dbReference type="ChEBI" id="CHEBI:30616"/>
        <dbReference type="ChEBI" id="CHEBI:61977"/>
        <dbReference type="ChEBI" id="CHEBI:456216"/>
    </reaction>
</comment>
<dbReference type="Gene3D" id="1.10.510.10">
    <property type="entry name" value="Transferase(Phosphotransferase) domain 1"/>
    <property type="match status" value="1"/>
</dbReference>
<evidence type="ECO:0000256" key="6">
    <source>
        <dbReference type="ARBA" id="ARBA00022737"/>
    </source>
</evidence>
<dbReference type="InterPro" id="IPR000719">
    <property type="entry name" value="Prot_kinase_dom"/>
</dbReference>
<dbReference type="InterPro" id="IPR049883">
    <property type="entry name" value="NOTCH1_EGF-like"/>
</dbReference>
<dbReference type="Gene3D" id="2.10.25.10">
    <property type="entry name" value="Laminin"/>
    <property type="match status" value="1"/>
</dbReference>
<feature type="domain" description="EGF-like" evidence="19">
    <location>
        <begin position="303"/>
        <end position="348"/>
    </location>
</feature>
<keyword evidence="8" id="KW-0418">Kinase</keyword>
<proteinExistence type="predicted"/>
<evidence type="ECO:0000256" key="9">
    <source>
        <dbReference type="ARBA" id="ARBA00022840"/>
    </source>
</evidence>
<dbReference type="PROSITE" id="PS50011">
    <property type="entry name" value="PROTEIN_KINASE_DOM"/>
    <property type="match status" value="1"/>
</dbReference>
<evidence type="ECO:0000256" key="12">
    <source>
        <dbReference type="ARBA" id="ARBA00047558"/>
    </source>
</evidence>
<evidence type="ECO:0000256" key="7">
    <source>
        <dbReference type="ARBA" id="ARBA00022741"/>
    </source>
</evidence>
<dbReference type="Gene3D" id="3.30.200.20">
    <property type="entry name" value="Phosphorylase Kinase, domain 1"/>
    <property type="match status" value="1"/>
</dbReference>
<keyword evidence="9 15" id="KW-0067">ATP-binding</keyword>
<keyword evidence="2" id="KW-0723">Serine/threonine-protein kinase</keyword>
<dbReference type="Pfam" id="PF00069">
    <property type="entry name" value="Pkinase"/>
    <property type="match status" value="1"/>
</dbReference>
<evidence type="ECO:0000256" key="5">
    <source>
        <dbReference type="ARBA" id="ARBA00022729"/>
    </source>
</evidence>
<dbReference type="PROSITE" id="PS00107">
    <property type="entry name" value="PROTEIN_KINASE_ATP"/>
    <property type="match status" value="1"/>
</dbReference>
<dbReference type="SUPFAM" id="SSF57184">
    <property type="entry name" value="Growth factor receptor domain"/>
    <property type="match status" value="1"/>
</dbReference>
<dbReference type="OrthoDB" id="4062651at2759"/>
<dbReference type="SUPFAM" id="SSF56112">
    <property type="entry name" value="Protein kinase-like (PK-like)"/>
    <property type="match status" value="1"/>
</dbReference>
<dbReference type="SMART" id="SM00220">
    <property type="entry name" value="S_TKc"/>
    <property type="match status" value="1"/>
</dbReference>
<evidence type="ECO:0000256" key="1">
    <source>
        <dbReference type="ARBA" id="ARBA00004479"/>
    </source>
</evidence>
<dbReference type="FunFam" id="1.10.510.10:FF:000084">
    <property type="entry name" value="Wall-associated receptor kinase 2"/>
    <property type="match status" value="1"/>
</dbReference>
<dbReference type="Proteomes" id="UP000325577">
    <property type="component" value="Linkage Group LG15"/>
</dbReference>
<feature type="transmembrane region" description="Helical" evidence="17">
    <location>
        <begin position="20"/>
        <end position="37"/>
    </location>
</feature>
<keyword evidence="3 14" id="KW-0245">EGF-like domain</keyword>
<dbReference type="GO" id="GO:0030247">
    <property type="term" value="F:polysaccharide binding"/>
    <property type="evidence" value="ECO:0007669"/>
    <property type="project" value="InterPro"/>
</dbReference>
<evidence type="ECO:0000256" key="13">
    <source>
        <dbReference type="ARBA" id="ARBA00047951"/>
    </source>
</evidence>
<keyword evidence="5" id="KW-0732">Signal</keyword>
<keyword evidence="10" id="KW-1015">Disulfide bond</keyword>
<feature type="domain" description="Protein kinase" evidence="18">
    <location>
        <begin position="431"/>
        <end position="701"/>
    </location>
</feature>
<comment type="catalytic activity">
    <reaction evidence="12">
        <text>L-seryl-[protein] + ATP = O-phospho-L-seryl-[protein] + ADP + H(+)</text>
        <dbReference type="Rhea" id="RHEA:17989"/>
        <dbReference type="Rhea" id="RHEA-COMP:9863"/>
        <dbReference type="Rhea" id="RHEA-COMP:11604"/>
        <dbReference type="ChEBI" id="CHEBI:15378"/>
        <dbReference type="ChEBI" id="CHEBI:29999"/>
        <dbReference type="ChEBI" id="CHEBI:30616"/>
        <dbReference type="ChEBI" id="CHEBI:83421"/>
        <dbReference type="ChEBI" id="CHEBI:456216"/>
    </reaction>
</comment>
<evidence type="ECO:0000256" key="11">
    <source>
        <dbReference type="ARBA" id="ARBA00023180"/>
    </source>
</evidence>
<evidence type="ECO:0000256" key="16">
    <source>
        <dbReference type="SAM" id="MobiDB-lite"/>
    </source>
</evidence>
<dbReference type="GO" id="GO:0007166">
    <property type="term" value="P:cell surface receptor signaling pathway"/>
    <property type="evidence" value="ECO:0007669"/>
    <property type="project" value="InterPro"/>
</dbReference>
<dbReference type="GO" id="GO:0005509">
    <property type="term" value="F:calcium ion binding"/>
    <property type="evidence" value="ECO:0007669"/>
    <property type="project" value="InterPro"/>
</dbReference>
<dbReference type="PROSITE" id="PS00010">
    <property type="entry name" value="ASX_HYDROXYL"/>
    <property type="match status" value="1"/>
</dbReference>
<evidence type="ECO:0000256" key="10">
    <source>
        <dbReference type="ARBA" id="ARBA00023157"/>
    </source>
</evidence>
<dbReference type="InterPro" id="IPR001881">
    <property type="entry name" value="EGF-like_Ca-bd_dom"/>
</dbReference>
<dbReference type="InterPro" id="IPR017441">
    <property type="entry name" value="Protein_kinase_ATP_BS"/>
</dbReference>
<keyword evidence="17" id="KW-0472">Membrane</keyword>
<sequence>MTHRTKLAIHNISETMGLPLMMVFGEIIAAMAATALGQARPGCQGRCGDVNVPYPFGIGDGCYNHKSLNLSCYNRSPTPILRIFNSRFRVTNISLEGQVSILSRIGYACYDKSGSTLSDSYKPTFQLPKNAYTISSTLNKFTVVGCDSSGTVQWGDYATGCSTKCDNPTYVSNGNCSGFGCCQTSIPREVKYYTRLNASSFNNHRKVWNFSRCTFAFVVEADKFNFSRDYLNKTKREFFRLQLPTAIDWTIGLEKCDGAKNKSDFACRGKSECYTPESMKYGYRCRCLEGYEGNPYITNGCKDIDECKDKKLNQCSKLATCVNKEGNYTCSCRNGYHGDGRKDGENCTSDPSHDRLIKIVASVAISVAALLVCSSWLYLRHKNRELIKLRRKFFEQNGGQILDDELRKREGSNEKIKIYKSEQLEEVTKKYDREFEIGRGGFGTVYKGTLDGREVAIKKPKMVDQSLVNQFILEILILSEIDHKNVVKLLGCCLETKVPLLVYEYITNGNLFQQIKSKRSPFFWKTRLSIAVETAEALKYLHFDAPDSIIHRDVKSANILLDHNFSAKVIDFGQSRIFASHRDQLSIMVQGTQGYLDPEYLHTNKLTKKSDVYSFGVVLVELLTGEVASSFEIQGREDTLVSYFLSSPEENRLPDVFDQSIRKEENEEQLMKTADLARRCLSVKGTDRPSMIDVLKDLQDIQNIPPKKKNDMGASVPSPHELNPGKVVGRGIKNDVLASMPSPQELNLEETEYVFGDETQIP</sequence>
<evidence type="ECO:0000313" key="21">
    <source>
        <dbReference type="Proteomes" id="UP000325577"/>
    </source>
</evidence>
<evidence type="ECO:0000259" key="18">
    <source>
        <dbReference type="PROSITE" id="PS50011"/>
    </source>
</evidence>
<protein>
    <recommendedName>
        <fullName evidence="22">Protein kinase domain-containing protein</fullName>
    </recommendedName>
</protein>
<dbReference type="Pfam" id="PF13947">
    <property type="entry name" value="GUB_WAK_bind"/>
    <property type="match status" value="1"/>
</dbReference>
<dbReference type="PROSITE" id="PS01187">
    <property type="entry name" value="EGF_CA"/>
    <property type="match status" value="1"/>
</dbReference>
<evidence type="ECO:0000256" key="15">
    <source>
        <dbReference type="PROSITE-ProRule" id="PRU10141"/>
    </source>
</evidence>
<evidence type="ECO:0008006" key="22">
    <source>
        <dbReference type="Google" id="ProtNLM"/>
    </source>
</evidence>
<dbReference type="InterPro" id="IPR025287">
    <property type="entry name" value="WAK_GUB"/>
</dbReference>
<dbReference type="InterPro" id="IPR000742">
    <property type="entry name" value="EGF"/>
</dbReference>
<evidence type="ECO:0000313" key="20">
    <source>
        <dbReference type="EMBL" id="KAA8538369.1"/>
    </source>
</evidence>
<accession>A0A5J5B6K4</accession>
<dbReference type="PROSITE" id="PS00108">
    <property type="entry name" value="PROTEIN_KINASE_ST"/>
    <property type="match status" value="1"/>
</dbReference>
<evidence type="ECO:0000256" key="14">
    <source>
        <dbReference type="PROSITE-ProRule" id="PRU00076"/>
    </source>
</evidence>
<dbReference type="FunFam" id="2.10.25.10:FF:000038">
    <property type="entry name" value="Fibrillin 2"/>
    <property type="match status" value="1"/>
</dbReference>
<keyword evidence="7 15" id="KW-0547">Nucleotide-binding</keyword>
<dbReference type="CDD" id="cd14066">
    <property type="entry name" value="STKc_IRAK"/>
    <property type="match status" value="1"/>
</dbReference>
<dbReference type="Pfam" id="PF07645">
    <property type="entry name" value="EGF_CA"/>
    <property type="match status" value="1"/>
</dbReference>
<keyword evidence="17" id="KW-0812">Transmembrane</keyword>
<dbReference type="GO" id="GO:0005524">
    <property type="term" value="F:ATP binding"/>
    <property type="evidence" value="ECO:0007669"/>
    <property type="project" value="UniProtKB-UniRule"/>
</dbReference>
<evidence type="ECO:0000256" key="17">
    <source>
        <dbReference type="SAM" id="Phobius"/>
    </source>
</evidence>
<dbReference type="AlphaFoldDB" id="A0A5J5B6K4"/>
<dbReference type="GO" id="GO:0005886">
    <property type="term" value="C:plasma membrane"/>
    <property type="evidence" value="ECO:0007669"/>
    <property type="project" value="TreeGrafter"/>
</dbReference>
<dbReference type="InterPro" id="IPR018097">
    <property type="entry name" value="EGF_Ca-bd_CS"/>
</dbReference>
<dbReference type="PANTHER" id="PTHR27005:SF468">
    <property type="entry name" value="OS01G0310500 PROTEIN"/>
    <property type="match status" value="1"/>
</dbReference>
<dbReference type="InterPro" id="IPR045274">
    <property type="entry name" value="WAK-like"/>
</dbReference>
<evidence type="ECO:0000256" key="8">
    <source>
        <dbReference type="ARBA" id="ARBA00022777"/>
    </source>
</evidence>
<evidence type="ECO:0000259" key="19">
    <source>
        <dbReference type="PROSITE" id="PS50026"/>
    </source>
</evidence>
<dbReference type="InterPro" id="IPR011009">
    <property type="entry name" value="Kinase-like_dom_sf"/>
</dbReference>
<evidence type="ECO:0000256" key="2">
    <source>
        <dbReference type="ARBA" id="ARBA00022527"/>
    </source>
</evidence>
<keyword evidence="6" id="KW-0677">Repeat</keyword>
<evidence type="ECO:0000256" key="3">
    <source>
        <dbReference type="ARBA" id="ARBA00022536"/>
    </source>
</evidence>
<dbReference type="GO" id="GO:0004674">
    <property type="term" value="F:protein serine/threonine kinase activity"/>
    <property type="evidence" value="ECO:0007669"/>
    <property type="project" value="UniProtKB-KW"/>
</dbReference>
<dbReference type="PROSITE" id="PS50026">
    <property type="entry name" value="EGF_3"/>
    <property type="match status" value="1"/>
</dbReference>
<keyword evidence="17" id="KW-1133">Transmembrane helix</keyword>
<comment type="subcellular location">
    <subcellularLocation>
        <location evidence="1">Membrane</location>
        <topology evidence="1">Single-pass type I membrane protein</topology>
    </subcellularLocation>
</comment>
<dbReference type="SMART" id="SM00181">
    <property type="entry name" value="EGF"/>
    <property type="match status" value="2"/>
</dbReference>
<evidence type="ECO:0000256" key="4">
    <source>
        <dbReference type="ARBA" id="ARBA00022679"/>
    </source>
</evidence>
<dbReference type="InterPro" id="IPR008271">
    <property type="entry name" value="Ser/Thr_kinase_AS"/>
</dbReference>
<gene>
    <name evidence="20" type="ORF">F0562_028085</name>
</gene>